<evidence type="ECO:0000313" key="3">
    <source>
        <dbReference type="EMBL" id="ELA47688.1"/>
    </source>
</evidence>
<sequence>MSKPELCTEKESSSRKVEPDVSHGLIKKDKTEESSISEYSETVKLDPSTNIGENDLSIRELASEFEKKSKSASSANKFITNLLLIIIYIIIWFYFLRNVIYDNATTTVFDSANKTASQIFLVTSAFILVLAASFLLMIDYRKLMFIIHSRVYSYHLMRFSYNHLALLLRNYELVTRIRSMFSENLLFHMSMLLFTPFIFILLYLIFRNSAKSVAVVLIHTNFYGFRSVLFHCFLDLFVSVIDVVLIFFVIELKKAFNILDYVSLFLLGIIHFAFVKFYVIISTVEVLKRRSSNANDTQYKNVTSVDKSSREATISDVSESNEPGTELFGTKDRKNLFCSVVSSIASNLSFITLSCVFSLFSVFRLLPFGINKRIRKSVWQYFCYNLIFTLVVSVYEKIDCFDTFKYKNKKLGNLLKAYQPYKFNIPFLVSLAFSMVYIYGPESTINKSIIFYFLLRTGIALNDFIYAYGLYFIYYHYRNRE</sequence>
<feature type="transmembrane region" description="Helical" evidence="2">
    <location>
        <begin position="228"/>
        <end position="250"/>
    </location>
</feature>
<dbReference type="HOGENOM" id="CLU_567658_0_0_1"/>
<name>L2GWL5_VAVCU</name>
<dbReference type="RefSeq" id="XP_008073793.1">
    <property type="nucleotide sequence ID" value="XM_008075602.1"/>
</dbReference>
<dbReference type="AlphaFoldDB" id="L2GWL5"/>
<feature type="region of interest" description="Disordered" evidence="1">
    <location>
        <begin position="1"/>
        <end position="48"/>
    </location>
</feature>
<evidence type="ECO:0000256" key="2">
    <source>
        <dbReference type="SAM" id="Phobius"/>
    </source>
</evidence>
<evidence type="ECO:0000256" key="1">
    <source>
        <dbReference type="SAM" id="MobiDB-lite"/>
    </source>
</evidence>
<feature type="transmembrane region" description="Helical" evidence="2">
    <location>
        <begin position="185"/>
        <end position="206"/>
    </location>
</feature>
<proteinExistence type="predicted"/>
<feature type="compositionally biased region" description="Basic and acidic residues" evidence="1">
    <location>
        <begin position="1"/>
        <end position="33"/>
    </location>
</feature>
<keyword evidence="2" id="KW-0812">Transmembrane</keyword>
<feature type="transmembrane region" description="Helical" evidence="2">
    <location>
        <begin position="421"/>
        <end position="439"/>
    </location>
</feature>
<keyword evidence="2" id="KW-0472">Membrane</keyword>
<dbReference type="GeneID" id="19878655"/>
<feature type="transmembrane region" description="Helical" evidence="2">
    <location>
        <begin position="262"/>
        <end position="281"/>
    </location>
</feature>
<keyword evidence="2" id="KW-1133">Transmembrane helix</keyword>
<keyword evidence="4" id="KW-1185">Reference proteome</keyword>
<feature type="transmembrane region" description="Helical" evidence="2">
    <location>
        <begin position="451"/>
        <end position="474"/>
    </location>
</feature>
<accession>L2GWL5</accession>
<feature type="transmembrane region" description="Helical" evidence="2">
    <location>
        <begin position="378"/>
        <end position="395"/>
    </location>
</feature>
<feature type="transmembrane region" description="Helical" evidence="2">
    <location>
        <begin position="116"/>
        <end position="138"/>
    </location>
</feature>
<dbReference type="EMBL" id="GL877413">
    <property type="protein sequence ID" value="ELA47688.1"/>
    <property type="molecule type" value="Genomic_DNA"/>
</dbReference>
<protein>
    <submittedName>
        <fullName evidence="3">Uncharacterized protein</fullName>
    </submittedName>
</protein>
<dbReference type="OMA" id="KPELCTE"/>
<dbReference type="Proteomes" id="UP000011081">
    <property type="component" value="Unassembled WGS sequence"/>
</dbReference>
<gene>
    <name evidence="3" type="ORF">VCUG_00770</name>
</gene>
<organism evidence="3 4">
    <name type="scientific">Vavraia culicis (isolate floridensis)</name>
    <name type="common">Microsporidian parasite</name>
    <dbReference type="NCBI Taxonomy" id="948595"/>
    <lineage>
        <taxon>Eukaryota</taxon>
        <taxon>Fungi</taxon>
        <taxon>Fungi incertae sedis</taxon>
        <taxon>Microsporidia</taxon>
        <taxon>Pleistophoridae</taxon>
        <taxon>Vavraia</taxon>
    </lineage>
</organism>
<dbReference type="InParanoid" id="L2GWL5"/>
<dbReference type="OrthoDB" id="10548782at2759"/>
<feature type="transmembrane region" description="Helical" evidence="2">
    <location>
        <begin position="344"/>
        <end position="366"/>
    </location>
</feature>
<dbReference type="VEuPathDB" id="MicrosporidiaDB:VCUG_00770"/>
<feature type="transmembrane region" description="Helical" evidence="2">
    <location>
        <begin position="78"/>
        <end position="96"/>
    </location>
</feature>
<evidence type="ECO:0000313" key="4">
    <source>
        <dbReference type="Proteomes" id="UP000011081"/>
    </source>
</evidence>
<reference evidence="4" key="1">
    <citation type="submission" date="2011-03" db="EMBL/GenBank/DDBJ databases">
        <title>The genome sequence of Vavraia culicis strain floridensis.</title>
        <authorList>
            <consortium name="The Broad Institute Genome Sequencing Platform"/>
            <person name="Cuomo C."/>
            <person name="Becnel J."/>
            <person name="Sanscrainte N."/>
            <person name="Young S.K."/>
            <person name="Zeng Q."/>
            <person name="Gargeya S."/>
            <person name="Fitzgerald M."/>
            <person name="Haas B."/>
            <person name="Abouelleil A."/>
            <person name="Alvarado L."/>
            <person name="Arachchi H.M."/>
            <person name="Berlin A."/>
            <person name="Chapman S.B."/>
            <person name="Gearin G."/>
            <person name="Goldberg J."/>
            <person name="Griggs A."/>
            <person name="Gujja S."/>
            <person name="Hansen M."/>
            <person name="Heiman D."/>
            <person name="Howarth C."/>
            <person name="Larimer J."/>
            <person name="Lui A."/>
            <person name="MacDonald P.J.P."/>
            <person name="McCowen C."/>
            <person name="Montmayeur A."/>
            <person name="Murphy C."/>
            <person name="Neiman D."/>
            <person name="Pearson M."/>
            <person name="Priest M."/>
            <person name="Roberts A."/>
            <person name="Saif S."/>
            <person name="Shea T."/>
            <person name="Sisk P."/>
            <person name="Stolte C."/>
            <person name="Sykes S."/>
            <person name="Wortman J."/>
            <person name="Nusbaum C."/>
            <person name="Birren B."/>
        </authorList>
    </citation>
    <scope>NUCLEOTIDE SEQUENCE [LARGE SCALE GENOMIC DNA]</scope>
    <source>
        <strain evidence="4">floridensis</strain>
    </source>
</reference>